<dbReference type="Pfam" id="PF00090">
    <property type="entry name" value="TSP_1"/>
    <property type="match status" value="4"/>
</dbReference>
<dbReference type="Pfam" id="PF22195">
    <property type="entry name" value="TSP1_CFP_C"/>
    <property type="match status" value="1"/>
</dbReference>
<dbReference type="InterPro" id="IPR052065">
    <property type="entry name" value="Compl_asym_regulator"/>
</dbReference>
<evidence type="ECO:0000256" key="2">
    <source>
        <dbReference type="ARBA" id="ARBA00022525"/>
    </source>
</evidence>
<feature type="region of interest" description="Disordered" evidence="6">
    <location>
        <begin position="198"/>
        <end position="232"/>
    </location>
</feature>
<dbReference type="Pfam" id="PF18487">
    <property type="entry name" value="TSR"/>
    <property type="match status" value="1"/>
</dbReference>
<evidence type="ECO:0000256" key="4">
    <source>
        <dbReference type="ARBA" id="ARBA00022737"/>
    </source>
</evidence>
<protein>
    <recommendedName>
        <fullName evidence="9">Complement factor properdin</fullName>
    </recommendedName>
</protein>
<dbReference type="PANTHER" id="PTHR22906">
    <property type="entry name" value="PROPERDIN"/>
    <property type="match status" value="1"/>
</dbReference>
<keyword evidence="3" id="KW-0732">Signal</keyword>
<evidence type="ECO:0000256" key="6">
    <source>
        <dbReference type="SAM" id="MobiDB-lite"/>
    </source>
</evidence>
<evidence type="ECO:0000256" key="3">
    <source>
        <dbReference type="ARBA" id="ARBA00022729"/>
    </source>
</evidence>
<gene>
    <name evidence="7" type="primary">CFP</name>
</gene>
<reference evidence="7" key="1">
    <citation type="submission" date="2025-08" db="UniProtKB">
        <authorList>
            <consortium name="Ensembl"/>
        </authorList>
    </citation>
    <scope>IDENTIFICATION</scope>
</reference>
<name>A0A672V6G2_STRHB</name>
<keyword evidence="8" id="KW-1185">Reference proteome</keyword>
<dbReference type="InterPro" id="IPR000884">
    <property type="entry name" value="TSP1_rpt"/>
</dbReference>
<dbReference type="PANTHER" id="PTHR22906:SF43">
    <property type="entry name" value="PROPERDIN"/>
    <property type="match status" value="1"/>
</dbReference>
<keyword evidence="4" id="KW-0677">Repeat</keyword>
<dbReference type="InterPro" id="IPR036383">
    <property type="entry name" value="TSP1_rpt_sf"/>
</dbReference>
<keyword evidence="5" id="KW-1015">Disulfide bond</keyword>
<dbReference type="SMART" id="SM00209">
    <property type="entry name" value="TSP1"/>
    <property type="match status" value="6"/>
</dbReference>
<dbReference type="InParanoid" id="A0A672V6G2"/>
<dbReference type="InterPro" id="IPR049536">
    <property type="entry name" value="CFP_TSR-0"/>
</dbReference>
<comment type="subcellular location">
    <subcellularLocation>
        <location evidence="1">Secreted</location>
    </subcellularLocation>
</comment>
<keyword evidence="2" id="KW-0964">Secreted</keyword>
<dbReference type="Gene3D" id="2.20.100.10">
    <property type="entry name" value="Thrombospondin type-1 (TSP1) repeat"/>
    <property type="match status" value="6"/>
</dbReference>
<evidence type="ECO:0000313" key="8">
    <source>
        <dbReference type="Proteomes" id="UP000472266"/>
    </source>
</evidence>
<evidence type="ECO:0000256" key="5">
    <source>
        <dbReference type="ARBA" id="ARBA00023157"/>
    </source>
</evidence>
<sequence>KRGVGGEGPSLPLPPWHVWGCWCATPVWCFSRLEEHAGGGACAELLSEEPVPLADCCLNPAYGYKLRPQGHCHTCRSGAWGPWGPWTGCSVTCGEGTQRRGRSRSPTGDEDRRGWELRACHLPCCPEPGGWTSWSPWGSCSVTCGAGTQRRGRACADPAPSCGGGLRPRGARGNPPAPAVGGSWGPWGPWGSCSGSCRGSGQSPSRSRSRRCDSPPPSLEPPGAACTGAGTETEPCPGLPPCPEDGAWGAWSEATPCSVTCGLGVVRLRRACDAPPPRHGGRGCPGNSTQRALCGPHGPCPVVHWGPWGSWTPCEQRPWGAMSCQAMVGRQRRTRQCVGHRAGGPPCPTEDGIGTIQLRACYNIHHCLLPGNWSDWSPWGLCTPPCGASPTRKRIRECRPTYPAFPLTVTSVGSPTPINVTFWGSPRPRCPLLDGQHLRVEEERPCLHVLPCPAPHERLLPL</sequence>
<evidence type="ECO:0000256" key="1">
    <source>
        <dbReference type="ARBA" id="ARBA00004613"/>
    </source>
</evidence>
<dbReference type="SUPFAM" id="SSF82895">
    <property type="entry name" value="TSP-1 type 1 repeat"/>
    <property type="match status" value="5"/>
</dbReference>
<dbReference type="AlphaFoldDB" id="A0A672V6G2"/>
<dbReference type="PRINTS" id="PR01705">
    <property type="entry name" value="TSP1REPEAT"/>
</dbReference>
<dbReference type="Proteomes" id="UP000472266">
    <property type="component" value="Unplaced"/>
</dbReference>
<dbReference type="OMA" id="CQACRSP"/>
<dbReference type="PROSITE" id="PS50092">
    <property type="entry name" value="TSP1"/>
    <property type="match status" value="6"/>
</dbReference>
<dbReference type="FunFam" id="2.20.100.10:FF:000001">
    <property type="entry name" value="semaphorin-5A isoform X1"/>
    <property type="match status" value="1"/>
</dbReference>
<reference evidence="7" key="2">
    <citation type="submission" date="2025-09" db="UniProtKB">
        <authorList>
            <consortium name="Ensembl"/>
        </authorList>
    </citation>
    <scope>IDENTIFICATION</scope>
</reference>
<proteinExistence type="predicted"/>
<dbReference type="Ensembl" id="ENSSHBT00005027337.1">
    <property type="protein sequence ID" value="ENSSHBP00005022980.1"/>
    <property type="gene ID" value="ENSSHBG00005019288.1"/>
</dbReference>
<dbReference type="GeneTree" id="ENSGT00440000038972"/>
<evidence type="ECO:0008006" key="9">
    <source>
        <dbReference type="Google" id="ProtNLM"/>
    </source>
</evidence>
<evidence type="ECO:0000313" key="7">
    <source>
        <dbReference type="Ensembl" id="ENSSHBP00005022980.1"/>
    </source>
</evidence>
<organism evidence="7 8">
    <name type="scientific">Strigops habroptila</name>
    <name type="common">Kakapo</name>
    <dbReference type="NCBI Taxonomy" id="2489341"/>
    <lineage>
        <taxon>Eukaryota</taxon>
        <taxon>Metazoa</taxon>
        <taxon>Chordata</taxon>
        <taxon>Craniata</taxon>
        <taxon>Vertebrata</taxon>
        <taxon>Euteleostomi</taxon>
        <taxon>Archelosauria</taxon>
        <taxon>Archosauria</taxon>
        <taxon>Dinosauria</taxon>
        <taxon>Saurischia</taxon>
        <taxon>Theropoda</taxon>
        <taxon>Coelurosauria</taxon>
        <taxon>Aves</taxon>
        <taxon>Neognathae</taxon>
        <taxon>Neoaves</taxon>
        <taxon>Telluraves</taxon>
        <taxon>Australaves</taxon>
        <taxon>Psittaciformes</taxon>
        <taxon>Psittacidae</taxon>
        <taxon>Strigops</taxon>
    </lineage>
</organism>
<accession>A0A672V6G2</accession>
<dbReference type="InterPro" id="IPR054019">
    <property type="entry name" value="CFP_TSR_C"/>
</dbReference>